<evidence type="ECO:0000313" key="1">
    <source>
        <dbReference type="EMBL" id="CDW50974.1"/>
    </source>
</evidence>
<dbReference type="AlphaFoldDB" id="A0A0K2VKJ3"/>
<proteinExistence type="predicted"/>
<protein>
    <submittedName>
        <fullName evidence="1">Uncharacterized protein</fullName>
    </submittedName>
</protein>
<reference evidence="1" key="1">
    <citation type="submission" date="2014-05" db="EMBL/GenBank/DDBJ databases">
        <authorList>
            <person name="Chronopoulou M."/>
        </authorList>
    </citation>
    <scope>NUCLEOTIDE SEQUENCE</scope>
    <source>
        <tissue evidence="1">Whole organism</tissue>
    </source>
</reference>
<organism evidence="1">
    <name type="scientific">Lepeophtheirus salmonis</name>
    <name type="common">Salmon louse</name>
    <name type="synonym">Caligus salmonis</name>
    <dbReference type="NCBI Taxonomy" id="72036"/>
    <lineage>
        <taxon>Eukaryota</taxon>
        <taxon>Metazoa</taxon>
        <taxon>Ecdysozoa</taxon>
        <taxon>Arthropoda</taxon>
        <taxon>Crustacea</taxon>
        <taxon>Multicrustacea</taxon>
        <taxon>Hexanauplia</taxon>
        <taxon>Copepoda</taxon>
        <taxon>Siphonostomatoida</taxon>
        <taxon>Caligidae</taxon>
        <taxon>Lepeophtheirus</taxon>
    </lineage>
</organism>
<name>A0A0K2VKJ3_LEPSM</name>
<feature type="non-terminal residue" evidence="1">
    <location>
        <position position="54"/>
    </location>
</feature>
<sequence>MVAVGSIAVSSMGISGRGVSFSRSLSVVGSVAVSIRNRSITVSVRRLCISRSLS</sequence>
<accession>A0A0K2VKJ3</accession>
<dbReference type="EMBL" id="HACA01033613">
    <property type="protein sequence ID" value="CDW50974.1"/>
    <property type="molecule type" value="Transcribed_RNA"/>
</dbReference>